<dbReference type="GO" id="GO:0003723">
    <property type="term" value="F:RNA binding"/>
    <property type="evidence" value="ECO:0007669"/>
    <property type="project" value="UniProtKB-KW"/>
</dbReference>
<name>A0A2N3Q0V9_9PROT</name>
<keyword evidence="2" id="KW-0269">Exonuclease</keyword>
<dbReference type="InterPro" id="IPR042173">
    <property type="entry name" value="RNase_J_2"/>
</dbReference>
<gene>
    <name evidence="5" type="ORF">CWS72_00050</name>
</gene>
<feature type="domain" description="Metallo-beta-lactamase" evidence="4">
    <location>
        <begin position="36"/>
        <end position="243"/>
    </location>
</feature>
<keyword evidence="6" id="KW-1185">Reference proteome</keyword>
<evidence type="ECO:0000256" key="1">
    <source>
        <dbReference type="ARBA" id="ARBA00022722"/>
    </source>
</evidence>
<accession>A0A2N3Q0V9</accession>
<keyword evidence="2" id="KW-0378">Hydrolase</keyword>
<dbReference type="InterPro" id="IPR055132">
    <property type="entry name" value="RNase_J_b_CASP"/>
</dbReference>
<evidence type="ECO:0000313" key="6">
    <source>
        <dbReference type="Proteomes" id="UP000233293"/>
    </source>
</evidence>
<dbReference type="SMART" id="SM00849">
    <property type="entry name" value="Lactamase_B"/>
    <property type="match status" value="1"/>
</dbReference>
<dbReference type="Pfam" id="PF22505">
    <property type="entry name" value="RNase_J_b_CASP"/>
    <property type="match status" value="1"/>
</dbReference>
<dbReference type="InterPro" id="IPR036866">
    <property type="entry name" value="RibonucZ/Hydroxyglut_hydro"/>
</dbReference>
<dbReference type="SUPFAM" id="SSF56281">
    <property type="entry name" value="Metallo-hydrolase/oxidoreductase"/>
    <property type="match status" value="1"/>
</dbReference>
<dbReference type="AlphaFoldDB" id="A0A2N3Q0V9"/>
<dbReference type="Gene3D" id="3.40.50.10710">
    <property type="entry name" value="Metallo-hydrolase/oxidoreductase"/>
    <property type="match status" value="1"/>
</dbReference>
<evidence type="ECO:0000313" key="5">
    <source>
        <dbReference type="EMBL" id="PKU26287.1"/>
    </source>
</evidence>
<proteinExistence type="predicted"/>
<keyword evidence="1" id="KW-0540">Nuclease</keyword>
<keyword evidence="3" id="KW-0694">RNA-binding</keyword>
<evidence type="ECO:0000256" key="2">
    <source>
        <dbReference type="ARBA" id="ARBA00022839"/>
    </source>
</evidence>
<dbReference type="PANTHER" id="PTHR43694">
    <property type="entry name" value="RIBONUCLEASE J"/>
    <property type="match status" value="1"/>
</dbReference>
<protein>
    <recommendedName>
        <fullName evidence="4">Metallo-beta-lactamase domain-containing protein</fullName>
    </recommendedName>
</protein>
<dbReference type="GO" id="GO:0004527">
    <property type="term" value="F:exonuclease activity"/>
    <property type="evidence" value="ECO:0007669"/>
    <property type="project" value="UniProtKB-KW"/>
</dbReference>
<reference evidence="6" key="1">
    <citation type="submission" date="2017-12" db="EMBL/GenBank/DDBJ databases">
        <title>Draft genome sequence of Telmatospirillum siberiense 26-4b1T, an acidotolerant peatland alphaproteobacterium potentially involved in sulfur cycling.</title>
        <authorList>
            <person name="Hausmann B."/>
            <person name="Pjevac P."/>
            <person name="Schreck K."/>
            <person name="Herbold C.W."/>
            <person name="Daims H."/>
            <person name="Wagner M."/>
            <person name="Pester M."/>
            <person name="Loy A."/>
        </authorList>
    </citation>
    <scope>NUCLEOTIDE SEQUENCE [LARGE SCALE GENOMIC DNA]</scope>
    <source>
        <strain evidence="6">26-4b1</strain>
    </source>
</reference>
<organism evidence="5 6">
    <name type="scientific">Telmatospirillum siberiense</name>
    <dbReference type="NCBI Taxonomy" id="382514"/>
    <lineage>
        <taxon>Bacteria</taxon>
        <taxon>Pseudomonadati</taxon>
        <taxon>Pseudomonadota</taxon>
        <taxon>Alphaproteobacteria</taxon>
        <taxon>Rhodospirillales</taxon>
        <taxon>Rhodospirillaceae</taxon>
        <taxon>Telmatospirillum</taxon>
    </lineage>
</organism>
<dbReference type="EMBL" id="PIUM01000001">
    <property type="protein sequence ID" value="PKU26287.1"/>
    <property type="molecule type" value="Genomic_DNA"/>
</dbReference>
<dbReference type="Pfam" id="PF12706">
    <property type="entry name" value="Lactamase_B_2"/>
    <property type="match status" value="1"/>
</dbReference>
<dbReference type="InterPro" id="IPR001279">
    <property type="entry name" value="Metallo-B-lactamas"/>
</dbReference>
<dbReference type="Gene3D" id="3.60.15.10">
    <property type="entry name" value="Ribonuclease Z/Hydroxyacylglutathione hydrolase-like"/>
    <property type="match status" value="1"/>
</dbReference>
<comment type="caution">
    <text evidence="5">The sequence shown here is derived from an EMBL/GenBank/DDBJ whole genome shotgun (WGS) entry which is preliminary data.</text>
</comment>
<sequence length="553" mass="58294">MGGEMTHVDRREAGLYWQSRMGNNADGIGGNAHRYDVVAEEADGSISSRHFLVDYGLKLGGGRGYSCEFPSPEGVFVRRGESAPDGGGGPPEALLLTHAHEDHLGAVRHAIDMGYSCPPVYATAFTAAMLNNSLVKAGIARDLWPEIHIVRGGDVAEIGSAKVEFVPMDHMPGATALRIRTKEASVFHTGDYKFDETLALGERADPHRLRAIGAEGVDMVVSDSTSVATNGAPASEAEICRNLTRIVGDSRGRAVVAGILGSQLDRLVSLGRAAHANGRVLAVCGRSLADNVAAAQAAGLDIEGAAGTRILTSREARDLPPETVLMVTTGAFAQSNAGLMRSAHRQPGALPIDENTTVVIPQRAIPSVKTAHASMVAKLEERGAKVVTAERAPELGYGPIHQSGHAVERDAKLLYTLLKPRKIVAPIHGDGKQVEANGRLARSLGIPSLMLERNGAVVHIGASGASVVGVEEVSRIGARESEAVVKQLPRAPRGQGRNNRAPPAVFVYDRLDGSGRIVQHANLPAPEVSTRPKAPDGPQTVYAGARLHVQTSR</sequence>
<dbReference type="PANTHER" id="PTHR43694:SF1">
    <property type="entry name" value="RIBONUCLEASE J"/>
    <property type="match status" value="1"/>
</dbReference>
<evidence type="ECO:0000259" key="4">
    <source>
        <dbReference type="SMART" id="SM00849"/>
    </source>
</evidence>
<evidence type="ECO:0000256" key="3">
    <source>
        <dbReference type="ARBA" id="ARBA00022884"/>
    </source>
</evidence>
<dbReference type="Proteomes" id="UP000233293">
    <property type="component" value="Unassembled WGS sequence"/>
</dbReference>